<feature type="binding site" evidence="5">
    <location>
        <position position="156"/>
    </location>
    <ligand>
        <name>ATP</name>
        <dbReference type="ChEBI" id="CHEBI:30616"/>
    </ligand>
</feature>
<organism evidence="8 9">
    <name type="scientific">Porphyridium purpureum</name>
    <name type="common">Red alga</name>
    <name type="synonym">Porphyridium cruentum</name>
    <dbReference type="NCBI Taxonomy" id="35688"/>
    <lineage>
        <taxon>Eukaryota</taxon>
        <taxon>Rhodophyta</taxon>
        <taxon>Bangiophyceae</taxon>
        <taxon>Porphyridiales</taxon>
        <taxon>Porphyridiaceae</taxon>
        <taxon>Porphyridium</taxon>
    </lineage>
</organism>
<feature type="binding site" evidence="5">
    <location>
        <position position="112"/>
    </location>
    <ligand>
        <name>ATP</name>
        <dbReference type="ChEBI" id="CHEBI:30616"/>
    </ligand>
</feature>
<dbReference type="Pfam" id="PF13589">
    <property type="entry name" value="HATPase_c_3"/>
    <property type="match status" value="1"/>
</dbReference>
<feature type="binding site" evidence="5">
    <location>
        <position position="253"/>
    </location>
    <ligand>
        <name>ATP</name>
        <dbReference type="ChEBI" id="CHEBI:30616"/>
    </ligand>
</feature>
<dbReference type="AlphaFoldDB" id="A0A5J4Z8M1"/>
<dbReference type="GO" id="GO:0016887">
    <property type="term" value="F:ATP hydrolysis activity"/>
    <property type="evidence" value="ECO:0007669"/>
    <property type="project" value="InterPro"/>
</dbReference>
<name>A0A5J4Z8M1_PORPP</name>
<dbReference type="OrthoDB" id="28737at2759"/>
<evidence type="ECO:0000256" key="2">
    <source>
        <dbReference type="ARBA" id="ARBA00022741"/>
    </source>
</evidence>
<feature type="binding site" evidence="5">
    <location>
        <position position="164"/>
    </location>
    <ligand>
        <name>ATP</name>
        <dbReference type="ChEBI" id="CHEBI:30616"/>
    </ligand>
</feature>
<dbReference type="InterPro" id="IPR020568">
    <property type="entry name" value="Ribosomal_Su5_D2-typ_SF"/>
</dbReference>
<feature type="binding site" evidence="5">
    <location>
        <position position="108"/>
    </location>
    <ligand>
        <name>ATP</name>
        <dbReference type="ChEBI" id="CHEBI:30616"/>
    </ligand>
</feature>
<dbReference type="SUPFAM" id="SSF110942">
    <property type="entry name" value="HSP90 C-terminal domain"/>
    <property type="match status" value="1"/>
</dbReference>
<dbReference type="PRINTS" id="PR00775">
    <property type="entry name" value="HEATSHOCK90"/>
</dbReference>
<feature type="binding site" evidence="5">
    <location>
        <position position="438"/>
    </location>
    <ligand>
        <name>ATP</name>
        <dbReference type="ChEBI" id="CHEBI:30616"/>
    </ligand>
</feature>
<dbReference type="Proteomes" id="UP000324585">
    <property type="component" value="Unassembled WGS sequence"/>
</dbReference>
<dbReference type="InterPro" id="IPR037196">
    <property type="entry name" value="HSP90_C"/>
</dbReference>
<dbReference type="NCBIfam" id="NF003555">
    <property type="entry name" value="PRK05218.1"/>
    <property type="match status" value="1"/>
</dbReference>
<feature type="region of interest" description="Disordered" evidence="7">
    <location>
        <begin position="296"/>
        <end position="318"/>
    </location>
</feature>
<dbReference type="GO" id="GO:0140662">
    <property type="term" value="F:ATP-dependent protein folding chaperone"/>
    <property type="evidence" value="ECO:0007669"/>
    <property type="project" value="InterPro"/>
</dbReference>
<dbReference type="HAMAP" id="MF_00505">
    <property type="entry name" value="HSP90"/>
    <property type="match status" value="1"/>
</dbReference>
<dbReference type="EMBL" id="VRMN01000001">
    <property type="protein sequence ID" value="KAA8499334.1"/>
    <property type="molecule type" value="Genomic_DNA"/>
</dbReference>
<evidence type="ECO:0000256" key="3">
    <source>
        <dbReference type="ARBA" id="ARBA00022840"/>
    </source>
</evidence>
<evidence type="ECO:0000256" key="5">
    <source>
        <dbReference type="PIRSR" id="PIRSR002583-1"/>
    </source>
</evidence>
<protein>
    <submittedName>
        <fullName evidence="8">Heat shock protein 90-5, chloroplastic</fullName>
    </submittedName>
</protein>
<keyword evidence="6" id="KW-0175">Coiled coil</keyword>
<dbReference type="InterPro" id="IPR020575">
    <property type="entry name" value="Hsp90_N"/>
</dbReference>
<dbReference type="InterPro" id="IPR036890">
    <property type="entry name" value="HATPase_C_sf"/>
</dbReference>
<dbReference type="Pfam" id="PF00183">
    <property type="entry name" value="HSP90"/>
    <property type="match status" value="1"/>
</dbReference>
<feature type="compositionally biased region" description="Acidic residues" evidence="7">
    <location>
        <begin position="298"/>
        <end position="307"/>
    </location>
</feature>
<feature type="binding site" evidence="5">
    <location>
        <begin position="194"/>
        <end position="199"/>
    </location>
    <ligand>
        <name>ATP</name>
        <dbReference type="ChEBI" id="CHEBI:30616"/>
    </ligand>
</feature>
<dbReference type="Gene3D" id="3.40.50.11260">
    <property type="match status" value="1"/>
</dbReference>
<dbReference type="SUPFAM" id="SSF55874">
    <property type="entry name" value="ATPase domain of HSP90 chaperone/DNA topoisomerase II/histidine kinase"/>
    <property type="match status" value="1"/>
</dbReference>
<keyword evidence="8" id="KW-0346">Stress response</keyword>
<feature type="region of interest" description="Disordered" evidence="7">
    <location>
        <begin position="755"/>
        <end position="778"/>
    </location>
</feature>
<evidence type="ECO:0000256" key="4">
    <source>
        <dbReference type="ARBA" id="ARBA00023186"/>
    </source>
</evidence>
<dbReference type="GO" id="GO:0051082">
    <property type="term" value="F:unfolded protein binding"/>
    <property type="evidence" value="ECO:0007669"/>
    <property type="project" value="InterPro"/>
</dbReference>
<dbReference type="FunFam" id="3.30.565.10:FF:000005">
    <property type="entry name" value="Heat shock protein 90"/>
    <property type="match status" value="1"/>
</dbReference>
<sequence>MQVGFVGCGTTGVLAQVRGGYGRRLTRSAGKWGAVANVGARRSALAAPVHVRRRASASALRMDAGAATEAKPEGDTKEEKFEFEAQVSRVMNIIINSLYSHPEVFLRELVSNASDACDKRKFLSLTSGGVADDLAVRVRAFKDSQTVVVEDNGVGMTRAECIKNLGSIATSGTAKFVEALGGQKGNADVSQIGQFGVGFYSAFLVADKVTVYTRSMQDDSPVLKWESTSASGYTIVENPEDEEAAPLRNGCGTRVVLHVKSGSFEFLENTRLKTLLKRYSEFIDFPIYAWEEKTEMEQVPDGDEKEEDGSPKMKSVPKTVEDWQQVNLQKPIWMRRPRDVSDDEYKEFYKTVSKEFDEPMAWTHFAAEGDVEFRTVLYTPSELPFDLRQDMFNNAGRNLKLYVKRVFISEKFEEFVPRWLCFLRGVIDSEDLPLNVSREILQQSRVLRIITKRVVRKALDMFKEISEREDPKDYEKFWKNFGRYIKAGVVDDQSYAAELSLLLRYFSSKDGSKLVSLTEYVQRMKESQKDIYYIVADSKAAAENSPVLEKLKAKGYEVLYMLEPVDEISIENLAQFKCKRTPDAEQESSFKLVNVSKENFKLEGEDDDENEKAELEELKEQLKDVTEYLQKALEGKVQKVQITDRLTDSPAAMVQSQYGVSPSMERFMRASSQASGNDDFSMFMGGNKVLEVNPKHPLIAHLAAKVQAKEEDPANRETAVLLYDLASLAAGYTIDDTGSFAKRVANMLVSSMGPVPDIPKAAEKKDSGSAPVDVEVVE</sequence>
<dbReference type="FunFam" id="3.30.230.80:FF:000001">
    <property type="entry name" value="Heat shock protein 90 alpha"/>
    <property type="match status" value="1"/>
</dbReference>
<reference evidence="9" key="1">
    <citation type="journal article" date="2019" name="Nat. Commun.">
        <title>Expansion of phycobilisome linker gene families in mesophilic red algae.</title>
        <authorList>
            <person name="Lee J."/>
            <person name="Kim D."/>
            <person name="Bhattacharya D."/>
            <person name="Yoon H.S."/>
        </authorList>
    </citation>
    <scope>NUCLEOTIDE SEQUENCE [LARGE SCALE GENOMIC DNA]</scope>
    <source>
        <strain evidence="9">CCMP 1328</strain>
    </source>
</reference>
<evidence type="ECO:0000256" key="7">
    <source>
        <dbReference type="SAM" id="MobiDB-lite"/>
    </source>
</evidence>
<evidence type="ECO:0000256" key="6">
    <source>
        <dbReference type="SAM" id="Coils"/>
    </source>
</evidence>
<dbReference type="PIRSF" id="PIRSF002583">
    <property type="entry name" value="Hsp90"/>
    <property type="match status" value="1"/>
</dbReference>
<dbReference type="Gene3D" id="3.30.230.80">
    <property type="match status" value="1"/>
</dbReference>
<dbReference type="GO" id="GO:0005524">
    <property type="term" value="F:ATP binding"/>
    <property type="evidence" value="ECO:0007669"/>
    <property type="project" value="UniProtKB-KW"/>
</dbReference>
<comment type="similarity">
    <text evidence="1">Belongs to the heat shock protein 90 family.</text>
</comment>
<dbReference type="PANTHER" id="PTHR11528">
    <property type="entry name" value="HEAT SHOCK PROTEIN 90 FAMILY MEMBER"/>
    <property type="match status" value="1"/>
</dbReference>
<dbReference type="CDD" id="cd16927">
    <property type="entry name" value="HATPase_Hsp90-like"/>
    <property type="match status" value="1"/>
</dbReference>
<keyword evidence="2 5" id="KW-0547">Nucleotide-binding</keyword>
<keyword evidence="3 5" id="KW-0067">ATP-binding</keyword>
<feature type="binding site" evidence="5">
    <location>
        <begin position="171"/>
        <end position="172"/>
    </location>
    <ligand>
        <name>ATP</name>
        <dbReference type="ChEBI" id="CHEBI:30616"/>
    </ligand>
</feature>
<dbReference type="SUPFAM" id="SSF54211">
    <property type="entry name" value="Ribosomal protein S5 domain 2-like"/>
    <property type="match status" value="1"/>
</dbReference>
<comment type="caution">
    <text evidence="8">The sequence shown here is derived from an EMBL/GenBank/DDBJ whole genome shotgun (WGS) entry which is preliminary data.</text>
</comment>
<dbReference type="InterPro" id="IPR001404">
    <property type="entry name" value="Hsp90_fam"/>
</dbReference>
<evidence type="ECO:0000313" key="9">
    <source>
        <dbReference type="Proteomes" id="UP000324585"/>
    </source>
</evidence>
<feature type="coiled-coil region" evidence="6">
    <location>
        <begin position="601"/>
        <end position="635"/>
    </location>
</feature>
<evidence type="ECO:0000256" key="1">
    <source>
        <dbReference type="ARBA" id="ARBA00008239"/>
    </source>
</evidence>
<accession>A0A5J4Z8M1</accession>
<gene>
    <name evidence="8" type="ORF">FVE85_6919</name>
</gene>
<dbReference type="Gene3D" id="3.30.565.10">
    <property type="entry name" value="Histidine kinase-like ATPase, C-terminal domain"/>
    <property type="match status" value="1"/>
</dbReference>
<proteinExistence type="inferred from homology"/>
<keyword evidence="4" id="KW-0143">Chaperone</keyword>
<feature type="binding site" evidence="5">
    <location>
        <position position="151"/>
    </location>
    <ligand>
        <name>ATP</name>
        <dbReference type="ChEBI" id="CHEBI:30616"/>
    </ligand>
</feature>
<dbReference type="Gene3D" id="1.20.120.790">
    <property type="entry name" value="Heat shock protein 90, C-terminal domain"/>
    <property type="match status" value="1"/>
</dbReference>
<keyword evidence="9" id="KW-1185">Reference proteome</keyword>
<evidence type="ECO:0000313" key="8">
    <source>
        <dbReference type="EMBL" id="KAA8499334.1"/>
    </source>
</evidence>
<dbReference type="OMA" id="EINPNHY"/>